<evidence type="ECO:0000313" key="3">
    <source>
        <dbReference type="Proteomes" id="UP001432180"/>
    </source>
</evidence>
<dbReference type="Proteomes" id="UP001432180">
    <property type="component" value="Chromosome"/>
</dbReference>
<dbReference type="Pfam" id="PF01814">
    <property type="entry name" value="Hemerythrin"/>
    <property type="match status" value="1"/>
</dbReference>
<accession>A0ABZ0S6T3</accession>
<organism evidence="2 3">
    <name type="scientific">Thiorhodovibrio winogradskyi</name>
    <dbReference type="NCBI Taxonomy" id="77007"/>
    <lineage>
        <taxon>Bacteria</taxon>
        <taxon>Pseudomonadati</taxon>
        <taxon>Pseudomonadota</taxon>
        <taxon>Gammaproteobacteria</taxon>
        <taxon>Chromatiales</taxon>
        <taxon>Chromatiaceae</taxon>
        <taxon>Thiorhodovibrio</taxon>
    </lineage>
</organism>
<reference evidence="2 3" key="1">
    <citation type="journal article" date="2023" name="Microorganisms">
        <title>Thiorhodovibrio frisius and Trv. litoralis spp. nov., Two Novel Members from a Clade of Fastidious Purple Sulfur Bacteria That Exhibit Unique Red-Shifted Light-Harvesting Capabilities.</title>
        <authorList>
            <person name="Methner A."/>
            <person name="Kuzyk S.B."/>
            <person name="Petersen J."/>
            <person name="Bauer S."/>
            <person name="Brinkmann H."/>
            <person name="Sichau K."/>
            <person name="Wanner G."/>
            <person name="Wolf J."/>
            <person name="Neumann-Schaal M."/>
            <person name="Henke P."/>
            <person name="Tank M."/>
            <person name="Sproer C."/>
            <person name="Bunk B."/>
            <person name="Overmann J."/>
        </authorList>
    </citation>
    <scope>NUCLEOTIDE SEQUENCE [LARGE SCALE GENOMIC DNA]</scope>
    <source>
        <strain evidence="2 3">DSM 6702</strain>
    </source>
</reference>
<evidence type="ECO:0000259" key="1">
    <source>
        <dbReference type="Pfam" id="PF01814"/>
    </source>
</evidence>
<feature type="domain" description="Hemerythrin-like" evidence="1">
    <location>
        <begin position="4"/>
        <end position="149"/>
    </location>
</feature>
<sequence>MTALINRLTGDHRRFGRIMILLENSVARFHGGDEPDYELLCELLEYVVDYADQVHHPSEEQIFAAMRGTLEQNNALPGIDPAALVQAIAELSDQHRQLEAMNRAFRDAIEGIVHEEVLSRDAVAEQGFAAIALMRRHIDAEERQVFPAACALLSAADWAQLEQQAPSAADPVFGQLDPLRFRTLYDYLKDEFDTEDAE</sequence>
<dbReference type="Gene3D" id="1.20.120.520">
    <property type="entry name" value="nmb1532 protein domain like"/>
    <property type="match status" value="1"/>
</dbReference>
<dbReference type="PANTHER" id="PTHR39966">
    <property type="entry name" value="BLL2471 PROTEIN-RELATED"/>
    <property type="match status" value="1"/>
</dbReference>
<keyword evidence="3" id="KW-1185">Reference proteome</keyword>
<protein>
    <recommendedName>
        <fullName evidence="1">Hemerythrin-like domain-containing protein</fullName>
    </recommendedName>
</protein>
<dbReference type="RefSeq" id="WP_328986506.1">
    <property type="nucleotide sequence ID" value="NZ_CP121472.1"/>
</dbReference>
<dbReference type="InterPro" id="IPR012312">
    <property type="entry name" value="Hemerythrin-like"/>
</dbReference>
<gene>
    <name evidence="2" type="ORF">Thiowin_00888</name>
</gene>
<dbReference type="EMBL" id="CP121472">
    <property type="protein sequence ID" value="WPL15958.1"/>
    <property type="molecule type" value="Genomic_DNA"/>
</dbReference>
<name>A0ABZ0S6T3_9GAMM</name>
<proteinExistence type="predicted"/>
<evidence type="ECO:0000313" key="2">
    <source>
        <dbReference type="EMBL" id="WPL15958.1"/>
    </source>
</evidence>
<dbReference type="PANTHER" id="PTHR39966:SF1">
    <property type="entry name" value="HEMERYTHRIN-LIKE DOMAIN-CONTAINING PROTEIN"/>
    <property type="match status" value="1"/>
</dbReference>